<keyword evidence="6 8" id="KW-0472">Membrane</keyword>
<dbReference type="InterPro" id="IPR037066">
    <property type="entry name" value="Plug_dom_sf"/>
</dbReference>
<evidence type="ECO:0000256" key="5">
    <source>
        <dbReference type="ARBA" id="ARBA00023077"/>
    </source>
</evidence>
<feature type="chain" id="PRO_5012641944" evidence="10">
    <location>
        <begin position="20"/>
        <end position="776"/>
    </location>
</feature>
<dbReference type="InterPro" id="IPR012910">
    <property type="entry name" value="Plug_dom"/>
</dbReference>
<dbReference type="Pfam" id="PF00593">
    <property type="entry name" value="TonB_dep_Rec_b-barrel"/>
    <property type="match status" value="1"/>
</dbReference>
<dbReference type="Gene3D" id="2.40.170.20">
    <property type="entry name" value="TonB-dependent receptor, beta-barrel domain"/>
    <property type="match status" value="1"/>
</dbReference>
<keyword evidence="2 8" id="KW-0813">Transport</keyword>
<gene>
    <name evidence="13" type="ORF">SAMN05660772_02254</name>
</gene>
<dbReference type="Proteomes" id="UP000192408">
    <property type="component" value="Unassembled WGS sequence"/>
</dbReference>
<dbReference type="GO" id="GO:0015344">
    <property type="term" value="F:siderophore uptake transmembrane transporter activity"/>
    <property type="evidence" value="ECO:0007669"/>
    <property type="project" value="TreeGrafter"/>
</dbReference>
<comment type="similarity">
    <text evidence="8 9">Belongs to the TonB-dependent receptor family.</text>
</comment>
<dbReference type="InterPro" id="IPR000531">
    <property type="entry name" value="Beta-barrel_TonB"/>
</dbReference>
<dbReference type="Pfam" id="PF07715">
    <property type="entry name" value="Plug"/>
    <property type="match status" value="1"/>
</dbReference>
<dbReference type="EMBL" id="FWWV01000012">
    <property type="protein sequence ID" value="SMB83282.1"/>
    <property type="molecule type" value="Genomic_DNA"/>
</dbReference>
<organism evidence="13 14">
    <name type="scientific">Pasteurella testudinis DSM 23072</name>
    <dbReference type="NCBI Taxonomy" id="1122938"/>
    <lineage>
        <taxon>Bacteria</taxon>
        <taxon>Pseudomonadati</taxon>
        <taxon>Pseudomonadota</taxon>
        <taxon>Gammaproteobacteria</taxon>
        <taxon>Pasteurellales</taxon>
        <taxon>Pasteurellaceae</taxon>
        <taxon>Pasteurella</taxon>
    </lineage>
</organism>
<dbReference type="Gene3D" id="2.170.130.10">
    <property type="entry name" value="TonB-dependent receptor, plug domain"/>
    <property type="match status" value="1"/>
</dbReference>
<name>A0A1W1UQA1_9PAST</name>
<evidence type="ECO:0000256" key="9">
    <source>
        <dbReference type="RuleBase" id="RU003357"/>
    </source>
</evidence>
<sequence length="776" mass="86804">MNKIILPFALSSLSLTALAADNPTSPTEQLAEITVATQLESFVLPEQNTTSISGKTLTEQYHSTLGDTLSKISGVQSESFGPHAGRPLIRGLGGQRVEILSNNLSLNDMAAISGNLPTPLESQLADSIEVTKGPATILHGGRAIGGTVNVKDGRIPSKIDEKRFQGKIEAQTGENTQRMQGFRLDVNDGQHWAGHISAMSRHSRYTKIPGSSKAAVCHDVDELKADSMLRDKCQIQMSSYKTRNAAHYPYLSKFYEKFAEEYELEASEKYTTREQDRLSFFETVANDPNPAYVPGSPQYVDVYTEPKELVKAENGRIPNSHFKSKNIAVGGSYIDDWGYVGLAYSHYQTRYGVPGFAYRASSVAAAGDHFGAVDVLSQDQRFDLRAEIDKPFLILQKTKLSANYAKARNIEQINQIDSSRFHTQQRQVRLEAEHQPWGNLHGLIGVEASKRKIARDGADAYLPDVNSDEKSLFVLESLVLDPFKLSAGGRWGSVKHRLIKDYAGNGGGSGERADRTFDLSNYHVGLLYQPLDSWHVKLQRSFSQRAPEVNELYANNSHYSLLIEENGDTDLKKEKANGWELSSGVEFNNWTADITWYQIDFSNYTYLAQTGIARRGTIVKEWRQTPIRLQGIETELGYRLRTDTFGEWQFSLLGDVVRSKAKDGFNGGEYISAMPTSRYGAGIDWNYKNWSTSFSAWHYLKQDNVGVDINKELESPSFTLVDASVTYQFRLLHSDIELYLIGKNLTNREARLHNSTLRYLAPMAGRSIATGVRWTF</sequence>
<keyword evidence="3 8" id="KW-1134">Transmembrane beta strand</keyword>
<dbReference type="PANTHER" id="PTHR30069:SF40">
    <property type="entry name" value="TONB-DEPENDENT RECEPTOR NMB0964-RELATED"/>
    <property type="match status" value="1"/>
</dbReference>
<evidence type="ECO:0000256" key="7">
    <source>
        <dbReference type="ARBA" id="ARBA00023237"/>
    </source>
</evidence>
<dbReference type="RefSeq" id="WP_084256722.1">
    <property type="nucleotide sequence ID" value="NZ_FWWV01000012.1"/>
</dbReference>
<protein>
    <submittedName>
        <fullName evidence="13">Outer membrane receptor proteins, mostly Fe transport</fullName>
    </submittedName>
</protein>
<feature type="domain" description="TonB-dependent receptor-like beta-barrel" evidence="11">
    <location>
        <begin position="339"/>
        <end position="745"/>
    </location>
</feature>
<evidence type="ECO:0000256" key="1">
    <source>
        <dbReference type="ARBA" id="ARBA00004571"/>
    </source>
</evidence>
<evidence type="ECO:0000313" key="13">
    <source>
        <dbReference type="EMBL" id="SMB83282.1"/>
    </source>
</evidence>
<keyword evidence="5 9" id="KW-0798">TonB box</keyword>
<dbReference type="InterPro" id="IPR036942">
    <property type="entry name" value="Beta-barrel_TonB_sf"/>
</dbReference>
<dbReference type="InterPro" id="IPR039426">
    <property type="entry name" value="TonB-dep_rcpt-like"/>
</dbReference>
<keyword evidence="10" id="KW-0732">Signal</keyword>
<proteinExistence type="inferred from homology"/>
<feature type="signal peptide" evidence="10">
    <location>
        <begin position="1"/>
        <end position="19"/>
    </location>
</feature>
<reference evidence="14" key="1">
    <citation type="submission" date="2017-04" db="EMBL/GenBank/DDBJ databases">
        <authorList>
            <person name="Varghese N."/>
            <person name="Submissions S."/>
        </authorList>
    </citation>
    <scope>NUCLEOTIDE SEQUENCE [LARGE SCALE GENOMIC DNA]</scope>
    <source>
        <strain evidence="14">DSM 23072</strain>
    </source>
</reference>
<evidence type="ECO:0000259" key="11">
    <source>
        <dbReference type="Pfam" id="PF00593"/>
    </source>
</evidence>
<evidence type="ECO:0000259" key="12">
    <source>
        <dbReference type="Pfam" id="PF07715"/>
    </source>
</evidence>
<keyword evidence="4 8" id="KW-0812">Transmembrane</keyword>
<keyword evidence="13" id="KW-0675">Receptor</keyword>
<evidence type="ECO:0000256" key="4">
    <source>
        <dbReference type="ARBA" id="ARBA00022692"/>
    </source>
</evidence>
<dbReference type="GO" id="GO:0009279">
    <property type="term" value="C:cell outer membrane"/>
    <property type="evidence" value="ECO:0007669"/>
    <property type="project" value="UniProtKB-SubCell"/>
</dbReference>
<evidence type="ECO:0000256" key="10">
    <source>
        <dbReference type="SAM" id="SignalP"/>
    </source>
</evidence>
<evidence type="ECO:0000256" key="2">
    <source>
        <dbReference type="ARBA" id="ARBA00022448"/>
    </source>
</evidence>
<comment type="subcellular location">
    <subcellularLocation>
        <location evidence="1 8">Cell outer membrane</location>
        <topology evidence="1 8">Multi-pass membrane protein</topology>
    </subcellularLocation>
</comment>
<dbReference type="GO" id="GO:0044718">
    <property type="term" value="P:siderophore transmembrane transport"/>
    <property type="evidence" value="ECO:0007669"/>
    <property type="project" value="TreeGrafter"/>
</dbReference>
<dbReference type="STRING" id="1122938.SAMN05660772_02254"/>
<evidence type="ECO:0000313" key="14">
    <source>
        <dbReference type="Proteomes" id="UP000192408"/>
    </source>
</evidence>
<dbReference type="PANTHER" id="PTHR30069">
    <property type="entry name" value="TONB-DEPENDENT OUTER MEMBRANE RECEPTOR"/>
    <property type="match status" value="1"/>
</dbReference>
<feature type="domain" description="TonB-dependent receptor plug" evidence="12">
    <location>
        <begin position="47"/>
        <end position="147"/>
    </location>
</feature>
<evidence type="ECO:0000256" key="8">
    <source>
        <dbReference type="PROSITE-ProRule" id="PRU01360"/>
    </source>
</evidence>
<evidence type="ECO:0000256" key="3">
    <source>
        <dbReference type="ARBA" id="ARBA00022452"/>
    </source>
</evidence>
<dbReference type="AlphaFoldDB" id="A0A1W1UQA1"/>
<dbReference type="SUPFAM" id="SSF56935">
    <property type="entry name" value="Porins"/>
    <property type="match status" value="1"/>
</dbReference>
<evidence type="ECO:0000256" key="6">
    <source>
        <dbReference type="ARBA" id="ARBA00023136"/>
    </source>
</evidence>
<accession>A0A1W1UQA1</accession>
<dbReference type="PROSITE" id="PS52016">
    <property type="entry name" value="TONB_DEPENDENT_REC_3"/>
    <property type="match status" value="1"/>
</dbReference>
<keyword evidence="7 8" id="KW-0998">Cell outer membrane</keyword>
<keyword evidence="14" id="KW-1185">Reference proteome</keyword>